<evidence type="ECO:0000313" key="4">
    <source>
        <dbReference type="WBParaSite" id="GPUH_0000247301-mRNA-1"/>
    </source>
</evidence>
<dbReference type="PANTHER" id="PTHR31154:SF4">
    <property type="entry name" value="MEMBRANE TRANSPORTER PROTEIN"/>
    <property type="match status" value="1"/>
</dbReference>
<keyword evidence="3" id="KW-1185">Reference proteome</keyword>
<keyword evidence="1" id="KW-1133">Transmembrane helix</keyword>
<evidence type="ECO:0000313" key="3">
    <source>
        <dbReference type="Proteomes" id="UP000271098"/>
    </source>
</evidence>
<name>A0A183D177_9BILA</name>
<accession>A0A183D177</accession>
<feature type="transmembrane region" description="Helical" evidence="1">
    <location>
        <begin position="39"/>
        <end position="55"/>
    </location>
</feature>
<dbReference type="WBParaSite" id="GPUH_0000247301-mRNA-1">
    <property type="protein sequence ID" value="GPUH_0000247301-mRNA-1"/>
    <property type="gene ID" value="GPUH_0000247301"/>
</dbReference>
<evidence type="ECO:0000256" key="1">
    <source>
        <dbReference type="SAM" id="Phobius"/>
    </source>
</evidence>
<feature type="transmembrane region" description="Helical" evidence="1">
    <location>
        <begin position="103"/>
        <end position="124"/>
    </location>
</feature>
<dbReference type="Proteomes" id="UP000271098">
    <property type="component" value="Unassembled WGS sequence"/>
</dbReference>
<protein>
    <submittedName>
        <fullName evidence="4">Membrane transporter protein</fullName>
    </submittedName>
</protein>
<feature type="transmembrane region" description="Helical" evidence="1">
    <location>
        <begin position="75"/>
        <end position="97"/>
    </location>
</feature>
<dbReference type="AlphaFoldDB" id="A0A183D177"/>
<gene>
    <name evidence="2" type="ORF">GPUH_LOCUS2468</name>
</gene>
<proteinExistence type="predicted"/>
<dbReference type="EMBL" id="UYRT01003733">
    <property type="protein sequence ID" value="VDK34430.1"/>
    <property type="molecule type" value="Genomic_DNA"/>
</dbReference>
<evidence type="ECO:0000313" key="2">
    <source>
        <dbReference type="EMBL" id="VDK34430.1"/>
    </source>
</evidence>
<reference evidence="2 3" key="2">
    <citation type="submission" date="2018-11" db="EMBL/GenBank/DDBJ databases">
        <authorList>
            <consortium name="Pathogen Informatics"/>
        </authorList>
    </citation>
    <scope>NUCLEOTIDE SEQUENCE [LARGE SCALE GENOMIC DNA]</scope>
</reference>
<dbReference type="OrthoDB" id="5846871at2759"/>
<feature type="transmembrane region" description="Helical" evidence="1">
    <location>
        <begin position="7"/>
        <end position="27"/>
    </location>
</feature>
<organism evidence="4">
    <name type="scientific">Gongylonema pulchrum</name>
    <dbReference type="NCBI Taxonomy" id="637853"/>
    <lineage>
        <taxon>Eukaryota</taxon>
        <taxon>Metazoa</taxon>
        <taxon>Ecdysozoa</taxon>
        <taxon>Nematoda</taxon>
        <taxon>Chromadorea</taxon>
        <taxon>Rhabditida</taxon>
        <taxon>Spirurina</taxon>
        <taxon>Spiruromorpha</taxon>
        <taxon>Spiruroidea</taxon>
        <taxon>Gongylonematidae</taxon>
        <taxon>Gongylonema</taxon>
    </lineage>
</organism>
<reference evidence="4" key="1">
    <citation type="submission" date="2016-06" db="UniProtKB">
        <authorList>
            <consortium name="WormBaseParasite"/>
        </authorList>
    </citation>
    <scope>IDENTIFICATION</scope>
</reference>
<keyword evidence="1" id="KW-0472">Membrane</keyword>
<dbReference type="PANTHER" id="PTHR31154">
    <property type="entry name" value="MEMBRANE TRANSPORTER PROTEIN"/>
    <property type="match status" value="1"/>
</dbReference>
<keyword evidence="1" id="KW-0812">Transmembrane</keyword>
<sequence>MSIIVEWHSIIFSSIGAIFGIVLGIEVIDPLMTAAQKKMAFVSVFFSFALTLFILNMEKKRKTFDQIQHFTALKAVILIVNGFFGGIKCSPILIYSWHSPLTGIFTGVAGSGVDICSFSMLTLLFRINEKVATPTSVVLMAANSIVGFFWREKMQQNISQVHFSHLFTRFLKNSFRFIISSIRIP</sequence>